<dbReference type="PROSITE" id="PS00382">
    <property type="entry name" value="CLP_PROTEASE_HIS"/>
    <property type="match status" value="1"/>
</dbReference>
<evidence type="ECO:0000256" key="7">
    <source>
        <dbReference type="PROSITE-ProRule" id="PRU10086"/>
    </source>
</evidence>
<dbReference type="PANTHER" id="PTHR47150">
    <property type="entry name" value="OS12G0169200 PROTEIN"/>
    <property type="match status" value="1"/>
</dbReference>
<keyword evidence="3" id="KW-0645">Protease</keyword>
<evidence type="ECO:0000256" key="5">
    <source>
        <dbReference type="ARBA" id="ARBA00022825"/>
    </source>
</evidence>
<organism evidence="8">
    <name type="scientific">Salvia splendens</name>
    <name type="common">Scarlet sage</name>
    <dbReference type="NCBI Taxonomy" id="180675"/>
    <lineage>
        <taxon>Eukaryota</taxon>
        <taxon>Viridiplantae</taxon>
        <taxon>Streptophyta</taxon>
        <taxon>Embryophyta</taxon>
        <taxon>Tracheophyta</taxon>
        <taxon>Spermatophyta</taxon>
        <taxon>Magnoliopsida</taxon>
        <taxon>eudicotyledons</taxon>
        <taxon>Gunneridae</taxon>
        <taxon>Pentapetalae</taxon>
        <taxon>asterids</taxon>
        <taxon>lamiids</taxon>
        <taxon>Lamiales</taxon>
        <taxon>Lamiaceae</taxon>
        <taxon>Nepetoideae</taxon>
        <taxon>Mentheae</taxon>
        <taxon>Salviinae</taxon>
        <taxon>Salvia</taxon>
        <taxon>Salvia subgen. Calosphace</taxon>
        <taxon>core Calosphace</taxon>
    </lineage>
</organism>
<dbReference type="HAMAP" id="MF_00444">
    <property type="entry name" value="ClpP"/>
    <property type="match status" value="1"/>
</dbReference>
<reference evidence="8" key="2">
    <citation type="submission" date="2020-08" db="EMBL/GenBank/DDBJ databases">
        <title>Plant Genome Project.</title>
        <authorList>
            <person name="Zhang R.-G."/>
        </authorList>
    </citation>
    <scope>NUCLEOTIDE SEQUENCE</scope>
    <source>
        <strain evidence="8">Huo1</strain>
        <tissue evidence="8">Leaf</tissue>
    </source>
</reference>
<dbReference type="GO" id="GO:0004176">
    <property type="term" value="F:ATP-dependent peptidase activity"/>
    <property type="evidence" value="ECO:0007669"/>
    <property type="project" value="InterPro"/>
</dbReference>
<dbReference type="InterPro" id="IPR023562">
    <property type="entry name" value="ClpP/TepA"/>
</dbReference>
<dbReference type="CDD" id="cd07017">
    <property type="entry name" value="S14_ClpP_2"/>
    <property type="match status" value="1"/>
</dbReference>
<comment type="catalytic activity">
    <reaction evidence="6 7">
        <text>Hydrolysis of proteins to small peptides in the presence of ATP and magnesium. alpha-casein is the usual test substrate. In the absence of ATP, only oligopeptides shorter than five residues are hydrolyzed (such as succinyl-Leu-Tyr-|-NHMec, and Leu-Tyr-Leu-|-Tyr-Trp, in which cleavage of the -Tyr-|-Leu- and -Tyr-|-Trp bonds also occurs).</text>
        <dbReference type="EC" id="3.4.21.92"/>
    </reaction>
</comment>
<dbReference type="PANTHER" id="PTHR47150:SF5">
    <property type="entry name" value="OS07G0546750 PROTEIN"/>
    <property type="match status" value="1"/>
</dbReference>
<accession>A0A8X8WR84</accession>
<name>A0A8X8WR84_SALSN</name>
<dbReference type="SUPFAM" id="SSF52096">
    <property type="entry name" value="ClpP/crotonase"/>
    <property type="match status" value="1"/>
</dbReference>
<proteinExistence type="inferred from homology"/>
<dbReference type="InterPro" id="IPR001907">
    <property type="entry name" value="ClpP"/>
</dbReference>
<keyword evidence="9" id="KW-1185">Reference proteome</keyword>
<protein>
    <recommendedName>
        <fullName evidence="2 7">Endopeptidase Clp</fullName>
        <ecNumber evidence="2 7">3.4.21.92</ecNumber>
    </recommendedName>
</protein>
<sequence>MSNAGGSGGSGGDAEEYERIMNEALEVNTNREIDQWMQRACSRWYLDLDQWHDAAGRPGHTPIQKCTAAIRQLAYGGAADMWDEYLHIGETTALECMKYFCQGVIEIFGDQYLRSPTPDDCRDLLRMHGEQHGFPGMLGSIDCMHWEWKNCPAAWKGIWFEQRLNVLNSSPLFNEQCQGVGPAISFVANDNRHDMGYYLADGIYPRWPVFVKTIRCPGDEKKAYFAARQESARKDVERAFGVLQARWAAIKGPTRLWHVDCIADIMYACIIMHNMIVEDEGGQLTDWANDDNEAGPSHGVAAPNVRSGVPHDEDGRLQAHADMRQTEAHIRLQKDLIEERIASADDVAVARLWLGYCWAIPIVDGLDEKKGPRKAAPKSSLLRPAAMDSLILSTPLTHRSLPAFRRLSHLPAPSPSTHFLRAPKSLTSPLRCSLSSFSPQTLTYPDSLLTHLAPAAQQSPATAMRGAEADAMGLLLKERIVFLGNSIDDFVADAIISQLLLLDAQDSTKDIRLFVNSAGGSLSATMAIFDVVRLVRADVSTIALGISASTASIILGGGTKGKRFAMPNTRIMIHQPLGGASGQAIDVEIQAQEVMHNKKNVTTIISEFTGRSYEQVEKDIDRDRYMSPIEAVEYGIIDGVIDGDSIIPLEPVPDKVKSSTFDYLEISKDPKKFLTPDIPDDEIY</sequence>
<dbReference type="AlphaFoldDB" id="A0A8X8WR84"/>
<dbReference type="GO" id="GO:0006508">
    <property type="term" value="P:proteolysis"/>
    <property type="evidence" value="ECO:0007669"/>
    <property type="project" value="UniProtKB-KW"/>
</dbReference>
<comment type="caution">
    <text evidence="8">The sequence shown here is derived from an EMBL/GenBank/DDBJ whole genome shotgun (WGS) entry which is preliminary data.</text>
</comment>
<gene>
    <name evidence="8" type="ORF">SASPL_140926</name>
</gene>
<dbReference type="Proteomes" id="UP000298416">
    <property type="component" value="Unassembled WGS sequence"/>
</dbReference>
<feature type="active site" evidence="7">
    <location>
        <position position="574"/>
    </location>
</feature>
<evidence type="ECO:0000256" key="6">
    <source>
        <dbReference type="ARBA" id="ARBA00034021"/>
    </source>
</evidence>
<dbReference type="Gene3D" id="3.90.226.10">
    <property type="entry name" value="2-enoyl-CoA Hydratase, Chain A, domain 1"/>
    <property type="match status" value="1"/>
</dbReference>
<dbReference type="InterPro" id="IPR006912">
    <property type="entry name" value="Harbinger_derived_prot"/>
</dbReference>
<evidence type="ECO:0000256" key="3">
    <source>
        <dbReference type="ARBA" id="ARBA00022670"/>
    </source>
</evidence>
<dbReference type="Pfam" id="PF00574">
    <property type="entry name" value="CLP_protease"/>
    <property type="match status" value="1"/>
</dbReference>
<evidence type="ECO:0000256" key="2">
    <source>
        <dbReference type="ARBA" id="ARBA00013230"/>
    </source>
</evidence>
<evidence type="ECO:0000256" key="4">
    <source>
        <dbReference type="ARBA" id="ARBA00022801"/>
    </source>
</evidence>
<dbReference type="EC" id="3.4.21.92" evidence="2 7"/>
<reference evidence="8" key="1">
    <citation type="submission" date="2018-01" db="EMBL/GenBank/DDBJ databases">
        <authorList>
            <person name="Mao J.F."/>
        </authorList>
    </citation>
    <scope>NUCLEOTIDE SEQUENCE</scope>
    <source>
        <strain evidence="8">Huo1</strain>
        <tissue evidence="8">Leaf</tissue>
    </source>
</reference>
<keyword evidence="4" id="KW-0378">Hydrolase</keyword>
<evidence type="ECO:0000313" key="8">
    <source>
        <dbReference type="EMBL" id="KAG6399445.1"/>
    </source>
</evidence>
<dbReference type="GO" id="GO:0004252">
    <property type="term" value="F:serine-type endopeptidase activity"/>
    <property type="evidence" value="ECO:0007669"/>
    <property type="project" value="UniProtKB-EC"/>
</dbReference>
<dbReference type="PRINTS" id="PR00127">
    <property type="entry name" value="CLPPROTEASEP"/>
</dbReference>
<dbReference type="InterPro" id="IPR029045">
    <property type="entry name" value="ClpP/crotonase-like_dom_sf"/>
</dbReference>
<comment type="similarity">
    <text evidence="1">Belongs to the peptidase S14 family.</text>
</comment>
<dbReference type="InterPro" id="IPR033135">
    <property type="entry name" value="ClpP_His_AS"/>
</dbReference>
<dbReference type="EMBL" id="PNBA02000015">
    <property type="protein sequence ID" value="KAG6399445.1"/>
    <property type="molecule type" value="Genomic_DNA"/>
</dbReference>
<dbReference type="GO" id="GO:0009532">
    <property type="term" value="C:plastid stroma"/>
    <property type="evidence" value="ECO:0007669"/>
    <property type="project" value="UniProtKB-ARBA"/>
</dbReference>
<evidence type="ECO:0000256" key="1">
    <source>
        <dbReference type="ARBA" id="ARBA00007039"/>
    </source>
</evidence>
<keyword evidence="5" id="KW-0720">Serine protease</keyword>
<dbReference type="Pfam" id="PF04827">
    <property type="entry name" value="Plant_tran"/>
    <property type="match status" value="2"/>
</dbReference>
<evidence type="ECO:0000313" key="9">
    <source>
        <dbReference type="Proteomes" id="UP000298416"/>
    </source>
</evidence>